<comment type="similarity">
    <text evidence="1">Belongs to the RelE toxin family.</text>
</comment>
<reference evidence="3" key="1">
    <citation type="submission" date="2023-05" db="EMBL/GenBank/DDBJ databases">
        <title>Whole genome sequence of Commensalibacter sp.</title>
        <authorList>
            <person name="Charoenyingcharoen P."/>
            <person name="Yukphan P."/>
        </authorList>
    </citation>
    <scope>NUCLEOTIDE SEQUENCE</scope>
    <source>
        <strain evidence="3">TBRC 10068</strain>
    </source>
</reference>
<keyword evidence="4" id="KW-1185">Reference proteome</keyword>
<evidence type="ECO:0000256" key="2">
    <source>
        <dbReference type="ARBA" id="ARBA00022649"/>
    </source>
</evidence>
<dbReference type="EMBL" id="JASBAN010000001">
    <property type="protein sequence ID" value="MDI2111722.1"/>
    <property type="molecule type" value="Genomic_DNA"/>
</dbReference>
<sequence>MKIMWLKRAINQQQEAIDYIAQQNPYSALNILDRVIKATELLENYTQMGRNGRVKGTRELVIDKTPFILVYRIQNDRIEILNFLHYAQQWPPLE</sequence>
<proteinExistence type="inferred from homology"/>
<dbReference type="NCBIfam" id="TIGR02385">
    <property type="entry name" value="RelE_StbE"/>
    <property type="match status" value="1"/>
</dbReference>
<dbReference type="PANTHER" id="PTHR33755:SF6">
    <property type="entry name" value="PLASMID STABILIZATION SYSTEM PROTEIN"/>
    <property type="match status" value="1"/>
</dbReference>
<name>A0ABT6Q4A1_9PROT</name>
<evidence type="ECO:0000256" key="1">
    <source>
        <dbReference type="ARBA" id="ARBA00006226"/>
    </source>
</evidence>
<comment type="caution">
    <text evidence="3">The sequence shown here is derived from an EMBL/GenBank/DDBJ whole genome shotgun (WGS) entry which is preliminary data.</text>
</comment>
<dbReference type="RefSeq" id="WP_281461414.1">
    <property type="nucleotide sequence ID" value="NZ_JASBAN010000001.1"/>
</dbReference>
<dbReference type="InterPro" id="IPR035093">
    <property type="entry name" value="RelE/ParE_toxin_dom_sf"/>
</dbReference>
<dbReference type="Pfam" id="PF05016">
    <property type="entry name" value="ParE_toxin"/>
    <property type="match status" value="1"/>
</dbReference>
<keyword evidence="2" id="KW-1277">Toxin-antitoxin system</keyword>
<protein>
    <submittedName>
        <fullName evidence="3">Type II toxin-antitoxin system RelE/ParE family toxin</fullName>
    </submittedName>
</protein>
<dbReference type="InterPro" id="IPR051803">
    <property type="entry name" value="TA_system_RelE-like_toxin"/>
</dbReference>
<dbReference type="Gene3D" id="3.30.2310.20">
    <property type="entry name" value="RelE-like"/>
    <property type="match status" value="1"/>
</dbReference>
<dbReference type="PANTHER" id="PTHR33755">
    <property type="entry name" value="TOXIN PARE1-RELATED"/>
    <property type="match status" value="1"/>
</dbReference>
<dbReference type="Proteomes" id="UP001431775">
    <property type="component" value="Unassembled WGS sequence"/>
</dbReference>
<evidence type="ECO:0000313" key="3">
    <source>
        <dbReference type="EMBL" id="MDI2111722.1"/>
    </source>
</evidence>
<dbReference type="InterPro" id="IPR007712">
    <property type="entry name" value="RelE/ParE_toxin"/>
</dbReference>
<organism evidence="3 4">
    <name type="scientific">Commensalibacter nepenthis</name>
    <dbReference type="NCBI Taxonomy" id="3043872"/>
    <lineage>
        <taxon>Bacteria</taxon>
        <taxon>Pseudomonadati</taxon>
        <taxon>Pseudomonadota</taxon>
        <taxon>Alphaproteobacteria</taxon>
        <taxon>Acetobacterales</taxon>
        <taxon>Acetobacteraceae</taxon>
    </lineage>
</organism>
<gene>
    <name evidence="3" type="ORF">QJV33_00195</name>
</gene>
<evidence type="ECO:0000313" key="4">
    <source>
        <dbReference type="Proteomes" id="UP001431775"/>
    </source>
</evidence>
<accession>A0ABT6Q4A1</accession>